<dbReference type="PANTHER" id="PTHR43864:SF1">
    <property type="entry name" value="XANTHINE PHOSPHORIBOSYLTRANSFERASE"/>
    <property type="match status" value="1"/>
</dbReference>
<dbReference type="KEGG" id="pfla:Pflav_069260"/>
<keyword evidence="1 4" id="KW-0808">Transferase</keyword>
<dbReference type="EMBL" id="AP022870">
    <property type="protein sequence ID" value="BCB80516.1"/>
    <property type="molecule type" value="Genomic_DNA"/>
</dbReference>
<protein>
    <submittedName>
        <fullName evidence="4">Adenine phosphoribosyltransferase</fullName>
    </submittedName>
</protein>
<dbReference type="SUPFAM" id="SSF53271">
    <property type="entry name" value="PRTase-like"/>
    <property type="match status" value="1"/>
</dbReference>
<dbReference type="Proteomes" id="UP000502508">
    <property type="component" value="Chromosome"/>
</dbReference>
<evidence type="ECO:0000259" key="3">
    <source>
        <dbReference type="Pfam" id="PF00156"/>
    </source>
</evidence>
<accession>A0A6F8Y332</accession>
<dbReference type="InterPro" id="IPR029057">
    <property type="entry name" value="PRTase-like"/>
</dbReference>
<dbReference type="CDD" id="cd06223">
    <property type="entry name" value="PRTases_typeI"/>
    <property type="match status" value="1"/>
</dbReference>
<evidence type="ECO:0000313" key="4">
    <source>
        <dbReference type="EMBL" id="BCB80516.1"/>
    </source>
</evidence>
<keyword evidence="2" id="KW-0660">Purine salvage</keyword>
<gene>
    <name evidence="4" type="primary">apt</name>
    <name evidence="4" type="ORF">Pflav_069260</name>
</gene>
<proteinExistence type="predicted"/>
<dbReference type="InterPro" id="IPR050118">
    <property type="entry name" value="Pur/Pyrimidine_PRTase"/>
</dbReference>
<dbReference type="PANTHER" id="PTHR43864">
    <property type="entry name" value="HYPOXANTHINE/GUANINE PHOSPHORIBOSYLTRANSFERASE"/>
    <property type="match status" value="1"/>
</dbReference>
<evidence type="ECO:0000313" key="5">
    <source>
        <dbReference type="Proteomes" id="UP000502508"/>
    </source>
</evidence>
<keyword evidence="4" id="KW-0328">Glycosyltransferase</keyword>
<dbReference type="InterPro" id="IPR000836">
    <property type="entry name" value="PRTase_dom"/>
</dbReference>
<dbReference type="GO" id="GO:0006166">
    <property type="term" value="P:purine ribonucleoside salvage"/>
    <property type="evidence" value="ECO:0007669"/>
    <property type="project" value="UniProtKB-KW"/>
</dbReference>
<reference evidence="4 5" key="2">
    <citation type="submission" date="2020-03" db="EMBL/GenBank/DDBJ databases">
        <authorList>
            <person name="Ichikawa N."/>
            <person name="Kimura A."/>
            <person name="Kitahashi Y."/>
            <person name="Uohara A."/>
        </authorList>
    </citation>
    <scope>NUCLEOTIDE SEQUENCE [LARGE SCALE GENOMIC DNA]</scope>
    <source>
        <strain evidence="4 5">NBRC 107702</strain>
    </source>
</reference>
<name>A0A6F8Y332_9ACTN</name>
<organism evidence="4 5">
    <name type="scientific">Phytohabitans flavus</name>
    <dbReference type="NCBI Taxonomy" id="1076124"/>
    <lineage>
        <taxon>Bacteria</taxon>
        <taxon>Bacillati</taxon>
        <taxon>Actinomycetota</taxon>
        <taxon>Actinomycetes</taxon>
        <taxon>Micromonosporales</taxon>
        <taxon>Micromonosporaceae</taxon>
    </lineage>
</organism>
<evidence type="ECO:0000256" key="2">
    <source>
        <dbReference type="ARBA" id="ARBA00022726"/>
    </source>
</evidence>
<feature type="domain" description="Phosphoribosyltransferase" evidence="3">
    <location>
        <begin position="44"/>
        <end position="161"/>
    </location>
</feature>
<dbReference type="RefSeq" id="WP_232072177.1">
    <property type="nucleotide sequence ID" value="NZ_AP022870.1"/>
</dbReference>
<dbReference type="AlphaFoldDB" id="A0A6F8Y332"/>
<dbReference type="Pfam" id="PF00156">
    <property type="entry name" value="Pribosyltran"/>
    <property type="match status" value="1"/>
</dbReference>
<keyword evidence="5" id="KW-1185">Reference proteome</keyword>
<sequence>MPDLAKRLIETFRWIDLGPESTHLVSDMSGWWRDPEIIAALGPALAGLFRPARPTVVVSPEVTGYLLGPLAAAALGVGFAAGHKEGADRQIAEPVTWARTAPDYRGRTPGLGIRSRLLGPTDRVLVVDDWVTTGAQVRALYEVIQTLGATPVGCAAVVADCDREVTAELGIRSLLTSDDLAPD</sequence>
<dbReference type="GO" id="GO:0016757">
    <property type="term" value="F:glycosyltransferase activity"/>
    <property type="evidence" value="ECO:0007669"/>
    <property type="project" value="UniProtKB-KW"/>
</dbReference>
<reference evidence="4 5" key="1">
    <citation type="submission" date="2020-03" db="EMBL/GenBank/DDBJ databases">
        <title>Whole genome shotgun sequence of Phytohabitans flavus NBRC 107702.</title>
        <authorList>
            <person name="Komaki H."/>
            <person name="Tamura T."/>
        </authorList>
    </citation>
    <scope>NUCLEOTIDE SEQUENCE [LARGE SCALE GENOMIC DNA]</scope>
    <source>
        <strain evidence="4 5">NBRC 107702</strain>
    </source>
</reference>
<evidence type="ECO:0000256" key="1">
    <source>
        <dbReference type="ARBA" id="ARBA00022679"/>
    </source>
</evidence>
<dbReference type="Gene3D" id="3.40.50.2020">
    <property type="match status" value="1"/>
</dbReference>